<gene>
    <name evidence="2" type="ORF">SAMN02982919_00484</name>
</gene>
<dbReference type="RefSeq" id="WP_091452158.1">
    <property type="nucleotide sequence ID" value="NZ_FOGD01000001.1"/>
</dbReference>
<sequence length="151" mass="16237">MKKTVIHATAGTLAMLLVTCFWTSTLVSELFFDDLTVTYVKQVIAKYGLVCLVLAMAATGGSGFALSKGRTGRLIEEKQKRMPFLGANGVLIMIPAAIYLSVKATAGQFDSLFYVVQAVELIVGLVQLTLLGKNFKAGLRLSGRLCPNCTQ</sequence>
<accession>A0A1H9F8T4</accession>
<feature type="transmembrane region" description="Helical" evidence="1">
    <location>
        <begin position="12"/>
        <end position="32"/>
    </location>
</feature>
<dbReference type="OrthoDB" id="5195601at2"/>
<dbReference type="STRING" id="180197.SAMN02982919_00484"/>
<keyword evidence="1" id="KW-0472">Membrane</keyword>
<protein>
    <submittedName>
        <fullName evidence="2">Uncharacterized protein</fullName>
    </submittedName>
</protein>
<keyword evidence="1" id="KW-1133">Transmembrane helix</keyword>
<feature type="transmembrane region" description="Helical" evidence="1">
    <location>
        <begin position="82"/>
        <end position="100"/>
    </location>
</feature>
<name>A0A1H9F8T4_9BURK</name>
<organism evidence="2 3">
    <name type="scientific">Giesbergeria anulus</name>
    <dbReference type="NCBI Taxonomy" id="180197"/>
    <lineage>
        <taxon>Bacteria</taxon>
        <taxon>Pseudomonadati</taxon>
        <taxon>Pseudomonadota</taxon>
        <taxon>Betaproteobacteria</taxon>
        <taxon>Burkholderiales</taxon>
        <taxon>Comamonadaceae</taxon>
        <taxon>Giesbergeria</taxon>
    </lineage>
</organism>
<evidence type="ECO:0000256" key="1">
    <source>
        <dbReference type="SAM" id="Phobius"/>
    </source>
</evidence>
<reference evidence="2 3" key="1">
    <citation type="submission" date="2016-10" db="EMBL/GenBank/DDBJ databases">
        <authorList>
            <person name="de Groot N.N."/>
        </authorList>
    </citation>
    <scope>NUCLEOTIDE SEQUENCE [LARGE SCALE GENOMIC DNA]</scope>
    <source>
        <strain evidence="2 3">ATCC 35958</strain>
    </source>
</reference>
<proteinExistence type="predicted"/>
<evidence type="ECO:0000313" key="2">
    <source>
        <dbReference type="EMBL" id="SEQ34245.1"/>
    </source>
</evidence>
<dbReference type="EMBL" id="FOGD01000001">
    <property type="protein sequence ID" value="SEQ34245.1"/>
    <property type="molecule type" value="Genomic_DNA"/>
</dbReference>
<dbReference type="Proteomes" id="UP000199766">
    <property type="component" value="Unassembled WGS sequence"/>
</dbReference>
<feature type="transmembrane region" description="Helical" evidence="1">
    <location>
        <begin position="44"/>
        <end position="66"/>
    </location>
</feature>
<dbReference type="AlphaFoldDB" id="A0A1H9F8T4"/>
<evidence type="ECO:0000313" key="3">
    <source>
        <dbReference type="Proteomes" id="UP000199766"/>
    </source>
</evidence>
<keyword evidence="1" id="KW-0812">Transmembrane</keyword>
<keyword evidence="3" id="KW-1185">Reference proteome</keyword>
<feature type="transmembrane region" description="Helical" evidence="1">
    <location>
        <begin position="112"/>
        <end position="131"/>
    </location>
</feature>